<dbReference type="EMBL" id="PXYV01000052">
    <property type="protein sequence ID" value="PSR20731.1"/>
    <property type="molecule type" value="Genomic_DNA"/>
</dbReference>
<comment type="caution">
    <text evidence="3">The sequence shown here is derived from an EMBL/GenBank/DDBJ whole genome shotgun (WGS) entry which is preliminary data.</text>
</comment>
<dbReference type="Proteomes" id="UP000241848">
    <property type="component" value="Unassembled WGS sequence"/>
</dbReference>
<dbReference type="Pfam" id="PF07486">
    <property type="entry name" value="Hydrolase_2"/>
    <property type="match status" value="1"/>
</dbReference>
<dbReference type="InterPro" id="IPR011105">
    <property type="entry name" value="Cell_wall_hydrolase_SleB"/>
</dbReference>
<reference evidence="3 4" key="1">
    <citation type="journal article" date="2014" name="BMC Genomics">
        <title>Comparison of environmental and isolate Sulfobacillus genomes reveals diverse carbon, sulfur, nitrogen, and hydrogen metabolisms.</title>
        <authorList>
            <person name="Justice N.B."/>
            <person name="Norman A."/>
            <person name="Brown C.T."/>
            <person name="Singh A."/>
            <person name="Thomas B.C."/>
            <person name="Banfield J.F."/>
        </authorList>
    </citation>
    <scope>NUCLEOTIDE SEQUENCE [LARGE SCALE GENOMIC DNA]</scope>
    <source>
        <strain evidence="3">AMDSBA3</strain>
    </source>
</reference>
<dbReference type="Gene3D" id="6.20.240.60">
    <property type="match status" value="1"/>
</dbReference>
<feature type="domain" description="LysM" evidence="2">
    <location>
        <begin position="82"/>
        <end position="125"/>
    </location>
</feature>
<dbReference type="SMART" id="SM00257">
    <property type="entry name" value="LysM"/>
    <property type="match status" value="1"/>
</dbReference>
<name>A0A2T2WER2_9FIRM</name>
<evidence type="ECO:0000259" key="2">
    <source>
        <dbReference type="PROSITE" id="PS51782"/>
    </source>
</evidence>
<keyword evidence="1" id="KW-1133">Transmembrane helix</keyword>
<accession>A0A2T2WER2</accession>
<dbReference type="Pfam" id="PF01476">
    <property type="entry name" value="LysM"/>
    <property type="match status" value="1"/>
</dbReference>
<evidence type="ECO:0000256" key="1">
    <source>
        <dbReference type="SAM" id="Phobius"/>
    </source>
</evidence>
<gene>
    <name evidence="3" type="ORF">C7B45_13665</name>
</gene>
<dbReference type="Gene3D" id="1.10.10.2520">
    <property type="entry name" value="Cell wall hydrolase SleB, domain 1"/>
    <property type="match status" value="1"/>
</dbReference>
<proteinExistence type="predicted"/>
<dbReference type="InterPro" id="IPR036779">
    <property type="entry name" value="LysM_dom_sf"/>
</dbReference>
<dbReference type="GO" id="GO:0016787">
    <property type="term" value="F:hydrolase activity"/>
    <property type="evidence" value="ECO:0007669"/>
    <property type="project" value="InterPro"/>
</dbReference>
<dbReference type="InterPro" id="IPR018392">
    <property type="entry name" value="LysM"/>
</dbReference>
<protein>
    <recommendedName>
        <fullName evidence="2">LysM domain-containing protein</fullName>
    </recommendedName>
</protein>
<feature type="transmembrane region" description="Helical" evidence="1">
    <location>
        <begin position="12"/>
        <end position="30"/>
    </location>
</feature>
<evidence type="ECO:0000313" key="4">
    <source>
        <dbReference type="Proteomes" id="UP000241848"/>
    </source>
</evidence>
<sequence length="278" mass="30664">MVEQRIQLSNRYVAWTEWLVGLVLALWMAWGAPPHTSRPYSATAPVSGVLGSAHARRRTAGPEVPALFTSNRLHTAHLADARIYEVHWGDTLWSIAQHFHVSVPALVQANHLHNRVVFAGTTLRIPEHSVLARQMGTLGRQTQTAHNLLARQLHEPHPYHLSVADMRLLARLVQAEAGNQSYVAQVAVAAVVLNRVRTAGFPHTITGVIFAPGQFEAISSPAFQKPPTRIAMIAVRAAEAGWDPSGGALYFYNPHLAHVVWMNSLPKLAHIDSQIFCR</sequence>
<dbReference type="CDD" id="cd00118">
    <property type="entry name" value="LysM"/>
    <property type="match status" value="1"/>
</dbReference>
<evidence type="ECO:0000313" key="3">
    <source>
        <dbReference type="EMBL" id="PSR20731.1"/>
    </source>
</evidence>
<dbReference type="Gene3D" id="3.10.350.10">
    <property type="entry name" value="LysM domain"/>
    <property type="match status" value="1"/>
</dbReference>
<dbReference type="SUPFAM" id="SSF54106">
    <property type="entry name" value="LysM domain"/>
    <property type="match status" value="1"/>
</dbReference>
<dbReference type="AlphaFoldDB" id="A0A2T2WER2"/>
<keyword evidence="1" id="KW-0812">Transmembrane</keyword>
<dbReference type="InterPro" id="IPR042047">
    <property type="entry name" value="SleB_dom1"/>
</dbReference>
<dbReference type="PROSITE" id="PS51782">
    <property type="entry name" value="LYSM"/>
    <property type="match status" value="1"/>
</dbReference>
<keyword evidence="1" id="KW-0472">Membrane</keyword>
<organism evidence="3 4">
    <name type="scientific">Sulfobacillus acidophilus</name>
    <dbReference type="NCBI Taxonomy" id="53633"/>
    <lineage>
        <taxon>Bacteria</taxon>
        <taxon>Bacillati</taxon>
        <taxon>Bacillota</taxon>
        <taxon>Clostridia</taxon>
        <taxon>Eubacteriales</taxon>
        <taxon>Clostridiales Family XVII. Incertae Sedis</taxon>
        <taxon>Sulfobacillus</taxon>
    </lineage>
</organism>